<dbReference type="Gene3D" id="2.20.20.130">
    <property type="match status" value="1"/>
</dbReference>
<dbReference type="CDD" id="cd08977">
    <property type="entry name" value="SusD"/>
    <property type="match status" value="1"/>
</dbReference>
<dbReference type="Proteomes" id="UP001403385">
    <property type="component" value="Unassembled WGS sequence"/>
</dbReference>
<name>A0AAW9S9C2_9BACT</name>
<evidence type="ECO:0000256" key="6">
    <source>
        <dbReference type="SAM" id="SignalP"/>
    </source>
</evidence>
<comment type="similarity">
    <text evidence="2">Belongs to the SusD family.</text>
</comment>
<proteinExistence type="inferred from homology"/>
<dbReference type="InterPro" id="IPR012944">
    <property type="entry name" value="SusD_RagB_dom"/>
</dbReference>
<dbReference type="InterPro" id="IPR033985">
    <property type="entry name" value="SusD-like_N"/>
</dbReference>
<dbReference type="InterPro" id="IPR011990">
    <property type="entry name" value="TPR-like_helical_dom_sf"/>
</dbReference>
<evidence type="ECO:0000259" key="8">
    <source>
        <dbReference type="Pfam" id="PF14322"/>
    </source>
</evidence>
<evidence type="ECO:0000259" key="7">
    <source>
        <dbReference type="Pfam" id="PF07980"/>
    </source>
</evidence>
<keyword evidence="4" id="KW-0472">Membrane</keyword>
<dbReference type="Pfam" id="PF07980">
    <property type="entry name" value="SusD_RagB"/>
    <property type="match status" value="1"/>
</dbReference>
<accession>A0AAW9S9C2</accession>
<feature type="signal peptide" evidence="6">
    <location>
        <begin position="1"/>
        <end position="19"/>
    </location>
</feature>
<dbReference type="GO" id="GO:0009279">
    <property type="term" value="C:cell outer membrane"/>
    <property type="evidence" value="ECO:0007669"/>
    <property type="project" value="UniProtKB-SubCell"/>
</dbReference>
<dbReference type="RefSeq" id="WP_346822395.1">
    <property type="nucleotide sequence ID" value="NZ_JBDKWZ010000009.1"/>
</dbReference>
<evidence type="ECO:0000313" key="9">
    <source>
        <dbReference type="EMBL" id="MEN7549616.1"/>
    </source>
</evidence>
<protein>
    <submittedName>
        <fullName evidence="9">RagB/SusD family nutrient uptake outer membrane protein</fullName>
    </submittedName>
</protein>
<dbReference type="Gene3D" id="1.25.40.390">
    <property type="match status" value="1"/>
</dbReference>
<comment type="subcellular location">
    <subcellularLocation>
        <location evidence="1">Cell outer membrane</location>
    </subcellularLocation>
</comment>
<reference evidence="9 10" key="1">
    <citation type="submission" date="2024-04" db="EMBL/GenBank/DDBJ databases">
        <title>Novel genus in family Flammeovirgaceae.</title>
        <authorList>
            <person name="Nguyen T.H."/>
            <person name="Vuong T.Q."/>
            <person name="Le H."/>
            <person name="Kim S.-G."/>
        </authorList>
    </citation>
    <scope>NUCLEOTIDE SEQUENCE [LARGE SCALE GENOMIC DNA]</scope>
    <source>
        <strain evidence="9 10">JCM 23209</strain>
    </source>
</reference>
<evidence type="ECO:0000256" key="4">
    <source>
        <dbReference type="ARBA" id="ARBA00023136"/>
    </source>
</evidence>
<sequence length="475" mass="53757">MKKTIKNLLYIIAILGLNACDSSFLDVTPKQNIAIKDAIKDVNSLQSAVNGIYSQLQNDDYYGRTMILVPDLMPDNIYLSSSNSSSIFLNVNRFEVKVNDSEVENAWNVMYSVAVNSTRAIKGAEAFMEADEKTATEDAKQILGEAYTLRAMAHFDLLRLFAQPYNFTSNASHAGVPLITEVSDQPTYPSRNTVKEGYQLVVADLTKALSLLSEETGKGIISINATKALLARVYLYQEEWTEAAQMATEVIESGKYALYNAEDLPAKWDQEFNDETIFEIINNITDHSGSNSLAHFFDPDGYAYGLATEDLVNLYTDQDSRTDFFYLGDKGNEKDVYFVYKYSRNSPNKAVIQDENIKLIRFSELYLIRAEAYAELANDTKAQEDLQTIVQRAEPTAAPITVTGQELKDRILLERRKELAFEGHRLFDLTRKKKDVMINRGDDVLDIKYPNERFIFPIPLRELNTNPNLEQNPGY</sequence>
<dbReference type="Gene3D" id="1.25.40.900">
    <property type="match status" value="1"/>
</dbReference>
<keyword evidence="10" id="KW-1185">Reference proteome</keyword>
<comment type="caution">
    <text evidence="9">The sequence shown here is derived from an EMBL/GenBank/DDBJ whole genome shotgun (WGS) entry which is preliminary data.</text>
</comment>
<evidence type="ECO:0000256" key="3">
    <source>
        <dbReference type="ARBA" id="ARBA00022729"/>
    </source>
</evidence>
<feature type="domain" description="SusD-like N-terminal" evidence="8">
    <location>
        <begin position="24"/>
        <end position="235"/>
    </location>
</feature>
<gene>
    <name evidence="9" type="ORF">AAG747_16955</name>
</gene>
<evidence type="ECO:0000313" key="10">
    <source>
        <dbReference type="Proteomes" id="UP001403385"/>
    </source>
</evidence>
<feature type="domain" description="RagB/SusD" evidence="7">
    <location>
        <begin position="333"/>
        <end position="475"/>
    </location>
</feature>
<dbReference type="EMBL" id="JBDKWZ010000009">
    <property type="protein sequence ID" value="MEN7549616.1"/>
    <property type="molecule type" value="Genomic_DNA"/>
</dbReference>
<dbReference type="SUPFAM" id="SSF48452">
    <property type="entry name" value="TPR-like"/>
    <property type="match status" value="1"/>
</dbReference>
<evidence type="ECO:0000256" key="1">
    <source>
        <dbReference type="ARBA" id="ARBA00004442"/>
    </source>
</evidence>
<evidence type="ECO:0000256" key="5">
    <source>
        <dbReference type="ARBA" id="ARBA00023237"/>
    </source>
</evidence>
<dbReference type="AlphaFoldDB" id="A0AAW9S9C2"/>
<keyword evidence="5" id="KW-0998">Cell outer membrane</keyword>
<feature type="chain" id="PRO_5043600564" evidence="6">
    <location>
        <begin position="20"/>
        <end position="475"/>
    </location>
</feature>
<organism evidence="9 10">
    <name type="scientific">Rapidithrix thailandica</name>
    <dbReference type="NCBI Taxonomy" id="413964"/>
    <lineage>
        <taxon>Bacteria</taxon>
        <taxon>Pseudomonadati</taxon>
        <taxon>Bacteroidota</taxon>
        <taxon>Cytophagia</taxon>
        <taxon>Cytophagales</taxon>
        <taxon>Flammeovirgaceae</taxon>
        <taxon>Rapidithrix</taxon>
    </lineage>
</organism>
<evidence type="ECO:0000256" key="2">
    <source>
        <dbReference type="ARBA" id="ARBA00006275"/>
    </source>
</evidence>
<dbReference type="Pfam" id="PF14322">
    <property type="entry name" value="SusD-like_3"/>
    <property type="match status" value="1"/>
</dbReference>
<keyword evidence="3 6" id="KW-0732">Signal</keyword>